<evidence type="ECO:0000256" key="4">
    <source>
        <dbReference type="ARBA" id="ARBA00022898"/>
    </source>
</evidence>
<dbReference type="AlphaFoldDB" id="A0AA37Q5K2"/>
<dbReference type="GO" id="GO:0008483">
    <property type="term" value="F:transaminase activity"/>
    <property type="evidence" value="ECO:0007669"/>
    <property type="project" value="UniProtKB-KW"/>
</dbReference>
<dbReference type="InterPro" id="IPR015424">
    <property type="entry name" value="PyrdxlP-dep_Trfase"/>
</dbReference>
<keyword evidence="3" id="KW-0808">Transferase</keyword>
<dbReference type="InterPro" id="IPR049704">
    <property type="entry name" value="Aminotrans_3_PPA_site"/>
</dbReference>
<evidence type="ECO:0000256" key="5">
    <source>
        <dbReference type="RuleBase" id="RU003560"/>
    </source>
</evidence>
<comment type="caution">
    <text evidence="6">The sequence shown here is derived from an EMBL/GenBank/DDBJ whole genome shotgun (WGS) entry which is preliminary data.</text>
</comment>
<dbReference type="CDD" id="cd00610">
    <property type="entry name" value="OAT_like"/>
    <property type="match status" value="1"/>
</dbReference>
<name>A0AA37Q5K2_9BACT</name>
<evidence type="ECO:0008006" key="8">
    <source>
        <dbReference type="Google" id="ProtNLM"/>
    </source>
</evidence>
<dbReference type="Gene3D" id="3.40.640.10">
    <property type="entry name" value="Type I PLP-dependent aspartate aminotransferase-like (Major domain)"/>
    <property type="match status" value="1"/>
</dbReference>
<comment type="cofactor">
    <cofactor evidence="1">
        <name>pyridoxal 5'-phosphate</name>
        <dbReference type="ChEBI" id="CHEBI:597326"/>
    </cofactor>
</comment>
<dbReference type="EMBL" id="BRXS01000005">
    <property type="protein sequence ID" value="GLC26990.1"/>
    <property type="molecule type" value="Genomic_DNA"/>
</dbReference>
<dbReference type="PROSITE" id="PS00600">
    <property type="entry name" value="AA_TRANSFER_CLASS_3"/>
    <property type="match status" value="1"/>
</dbReference>
<dbReference type="Pfam" id="PF00202">
    <property type="entry name" value="Aminotran_3"/>
    <property type="match status" value="1"/>
</dbReference>
<dbReference type="PANTHER" id="PTHR11986">
    <property type="entry name" value="AMINOTRANSFERASE CLASS III"/>
    <property type="match status" value="1"/>
</dbReference>
<dbReference type="InterPro" id="IPR005814">
    <property type="entry name" value="Aminotrans_3"/>
</dbReference>
<proteinExistence type="inferred from homology"/>
<organism evidence="6 7">
    <name type="scientific">Roseisolibacter agri</name>
    <dbReference type="NCBI Taxonomy" id="2014610"/>
    <lineage>
        <taxon>Bacteria</taxon>
        <taxon>Pseudomonadati</taxon>
        <taxon>Gemmatimonadota</taxon>
        <taxon>Gemmatimonadia</taxon>
        <taxon>Gemmatimonadales</taxon>
        <taxon>Gemmatimonadaceae</taxon>
        <taxon>Roseisolibacter</taxon>
    </lineage>
</organism>
<sequence>MAIPRAVRRYVVSDREPELQITRSSGSHVFDERGRRYVDFLTGWCVGNLGWGHPPLERVARSFRGPDYVYPGYAYEPWGELAQLLVSVAPRGLARCARATGGSEAVDIALQAAMIHTGRRRFLSLEDSYHGNTIGALSVGESSYREHMPALLPNCAKIRTPLDERALERIRKRLARRDVAAFIFEPISINLGVTEPTREIAQEIQRLCRRFGTMLIADEVASGFGRTGRLFACEHFDLEPDIMTVAKALTGGVSGIGAVLMTEDVAASLREHGNVYSTYGWHPRSTAVAIATMKYLIRRRGPLLRGVERMSEYFRERFLQMPFDDEPELRIRGMALAVDIHDEARADAIQKRCRRNGLLLDTNDGALLLLPALTIARDVAEEGLDLLVESIAG</sequence>
<gene>
    <name evidence="6" type="ORF">rosag_35030</name>
</gene>
<dbReference type="GO" id="GO:0030170">
    <property type="term" value="F:pyridoxal phosphate binding"/>
    <property type="evidence" value="ECO:0007669"/>
    <property type="project" value="InterPro"/>
</dbReference>
<dbReference type="InterPro" id="IPR015422">
    <property type="entry name" value="PyrdxlP-dep_Trfase_small"/>
</dbReference>
<dbReference type="PANTHER" id="PTHR11986:SF79">
    <property type="entry name" value="ACETYLORNITHINE AMINOTRANSFERASE, MITOCHONDRIAL"/>
    <property type="match status" value="1"/>
</dbReference>
<dbReference type="InterPro" id="IPR050103">
    <property type="entry name" value="Class-III_PLP-dep_AT"/>
</dbReference>
<dbReference type="InterPro" id="IPR015421">
    <property type="entry name" value="PyrdxlP-dep_Trfase_major"/>
</dbReference>
<dbReference type="PIRSF" id="PIRSF000521">
    <property type="entry name" value="Transaminase_4ab_Lys_Orn"/>
    <property type="match status" value="1"/>
</dbReference>
<evidence type="ECO:0000256" key="2">
    <source>
        <dbReference type="ARBA" id="ARBA00022576"/>
    </source>
</evidence>
<keyword evidence="7" id="KW-1185">Reference proteome</keyword>
<evidence type="ECO:0000313" key="7">
    <source>
        <dbReference type="Proteomes" id="UP001161325"/>
    </source>
</evidence>
<evidence type="ECO:0000256" key="3">
    <source>
        <dbReference type="ARBA" id="ARBA00022679"/>
    </source>
</evidence>
<dbReference type="Gene3D" id="3.90.1150.10">
    <property type="entry name" value="Aspartate Aminotransferase, domain 1"/>
    <property type="match status" value="1"/>
</dbReference>
<keyword evidence="2" id="KW-0032">Aminotransferase</keyword>
<dbReference type="RefSeq" id="WP_284351438.1">
    <property type="nucleotide sequence ID" value="NZ_BRXS01000005.1"/>
</dbReference>
<dbReference type="GO" id="GO:0042802">
    <property type="term" value="F:identical protein binding"/>
    <property type="evidence" value="ECO:0007669"/>
    <property type="project" value="TreeGrafter"/>
</dbReference>
<accession>A0AA37Q5K2</accession>
<comment type="similarity">
    <text evidence="5">Belongs to the class-III pyridoxal-phosphate-dependent aminotransferase family.</text>
</comment>
<evidence type="ECO:0000313" key="6">
    <source>
        <dbReference type="EMBL" id="GLC26990.1"/>
    </source>
</evidence>
<evidence type="ECO:0000256" key="1">
    <source>
        <dbReference type="ARBA" id="ARBA00001933"/>
    </source>
</evidence>
<keyword evidence="4 5" id="KW-0663">Pyridoxal phosphate</keyword>
<reference evidence="6" key="1">
    <citation type="submission" date="2022-08" db="EMBL/GenBank/DDBJ databases">
        <title>Draft genome sequencing of Roseisolibacter agri AW1220.</title>
        <authorList>
            <person name="Tobiishi Y."/>
            <person name="Tonouchi A."/>
        </authorList>
    </citation>
    <scope>NUCLEOTIDE SEQUENCE</scope>
    <source>
        <strain evidence="6">AW1220</strain>
    </source>
</reference>
<protein>
    <recommendedName>
        <fullName evidence="8">Aspartate aminotransferase family protein</fullName>
    </recommendedName>
</protein>
<dbReference type="SUPFAM" id="SSF53383">
    <property type="entry name" value="PLP-dependent transferases"/>
    <property type="match status" value="1"/>
</dbReference>
<dbReference type="Proteomes" id="UP001161325">
    <property type="component" value="Unassembled WGS sequence"/>
</dbReference>